<dbReference type="InterPro" id="IPR003661">
    <property type="entry name" value="HisK_dim/P_dom"/>
</dbReference>
<dbReference type="Pfam" id="PF02518">
    <property type="entry name" value="HATPase_c"/>
    <property type="match status" value="1"/>
</dbReference>
<dbReference type="Proteomes" id="UP001157961">
    <property type="component" value="Unassembled WGS sequence"/>
</dbReference>
<dbReference type="CDD" id="cd16922">
    <property type="entry name" value="HATPase_EvgS-ArcB-TorS-like"/>
    <property type="match status" value="1"/>
</dbReference>
<evidence type="ECO:0000313" key="9">
    <source>
        <dbReference type="EMBL" id="SMP01946.1"/>
    </source>
</evidence>
<dbReference type="InterPro" id="IPR001789">
    <property type="entry name" value="Sig_transdc_resp-reg_receiver"/>
</dbReference>
<feature type="modified residue" description="4-aspartylphosphate" evidence="5">
    <location>
        <position position="529"/>
    </location>
</feature>
<keyword evidence="9" id="KW-0418">Kinase</keyword>
<protein>
    <recommendedName>
        <fullName evidence="2">histidine kinase</fullName>
        <ecNumber evidence="2">2.7.13.3</ecNumber>
    </recommendedName>
</protein>
<evidence type="ECO:0000256" key="5">
    <source>
        <dbReference type="PROSITE-ProRule" id="PRU00169"/>
    </source>
</evidence>
<dbReference type="PANTHER" id="PTHR45339">
    <property type="entry name" value="HYBRID SIGNAL TRANSDUCTION HISTIDINE KINASE J"/>
    <property type="match status" value="1"/>
</dbReference>
<sequence length="611" mass="66461">MSKLRITRRYLRWRSGIALSIVLAAAITAMWVALIGRDTVATRNQNTASVDTLLLSLSEMSMAFQELRMAPVSQRGKNSSAHVRRAAHAAEEAAERISQERTLKTFSPEGQSILRRDAMNPLLELEDVLFLAEVAVDPRQNMTDVARAAGMAGDLSMRLLPIFNRIKQAERAAAQEAADTQVAYGIFALVITMVGVGLAARFVLLPMERFVIRAQSEIEHNQRKAEAASEAKSMFLATMSHEIRTPLNGVLGLADVLTGTPLDKEQGRMVAMIKSSGQALLQLINDVLDLAKIEAGKVELSYEAFDVQALCQETAELFSGQAAQKGVTLTVHAAPNEAGWFVHSAPQALRQVLANLVGNAVKFTEQGTIELHLEDVAPSQGEERRLRIAVKDDGIGIAPNALERIFDQFEQADSSTTTQFGGTGLGLSIVQRMSEALGGHVRVESALNEGSEFILELPVGTAQQEVVVPTQHETVHFGKRVLVADDNRVNQVVARKILETLGCEVSFAANGLEAVDRAANWNPDLILMDVRMPMMDGLQATRAIRADTRHKAALVPIVGLSANAQTEHREAASEAGMSGYVQKPVTRSALKTELLRHWPAVTHEQEDGAWA</sequence>
<dbReference type="SMART" id="SM00387">
    <property type="entry name" value="HATPase_c"/>
    <property type="match status" value="1"/>
</dbReference>
<name>A0ABY1N701_9RHOB</name>
<dbReference type="PROSITE" id="PS50110">
    <property type="entry name" value="RESPONSE_REGULATORY"/>
    <property type="match status" value="1"/>
</dbReference>
<dbReference type="Pfam" id="PF00512">
    <property type="entry name" value="HisKA"/>
    <property type="match status" value="1"/>
</dbReference>
<evidence type="ECO:0000256" key="3">
    <source>
        <dbReference type="ARBA" id="ARBA00022553"/>
    </source>
</evidence>
<organism evidence="9 10">
    <name type="scientific">Shimia sagamensis</name>
    <dbReference type="NCBI Taxonomy" id="1566352"/>
    <lineage>
        <taxon>Bacteria</taxon>
        <taxon>Pseudomonadati</taxon>
        <taxon>Pseudomonadota</taxon>
        <taxon>Alphaproteobacteria</taxon>
        <taxon>Rhodobacterales</taxon>
        <taxon>Roseobacteraceae</taxon>
    </lineage>
</organism>
<evidence type="ECO:0000256" key="6">
    <source>
        <dbReference type="SAM" id="Phobius"/>
    </source>
</evidence>
<evidence type="ECO:0000313" key="10">
    <source>
        <dbReference type="Proteomes" id="UP001157961"/>
    </source>
</evidence>
<keyword evidence="6" id="KW-0472">Membrane</keyword>
<dbReference type="RefSeq" id="WP_283424061.1">
    <property type="nucleotide sequence ID" value="NZ_FXTY01000001.1"/>
</dbReference>
<feature type="domain" description="Histidine kinase" evidence="7">
    <location>
        <begin position="238"/>
        <end position="461"/>
    </location>
</feature>
<dbReference type="Pfam" id="PF00072">
    <property type="entry name" value="Response_reg"/>
    <property type="match status" value="1"/>
</dbReference>
<reference evidence="9 10" key="1">
    <citation type="submission" date="2017-05" db="EMBL/GenBank/DDBJ databases">
        <authorList>
            <person name="Varghese N."/>
            <person name="Submissions S."/>
        </authorList>
    </citation>
    <scope>NUCLEOTIDE SEQUENCE [LARGE SCALE GENOMIC DNA]</scope>
    <source>
        <strain evidence="9 10">DSM 29734</strain>
    </source>
</reference>
<dbReference type="CDD" id="cd00082">
    <property type="entry name" value="HisKA"/>
    <property type="match status" value="1"/>
</dbReference>
<dbReference type="PROSITE" id="PS50109">
    <property type="entry name" value="HIS_KIN"/>
    <property type="match status" value="1"/>
</dbReference>
<dbReference type="GO" id="GO:0016301">
    <property type="term" value="F:kinase activity"/>
    <property type="evidence" value="ECO:0007669"/>
    <property type="project" value="UniProtKB-KW"/>
</dbReference>
<dbReference type="SUPFAM" id="SSF47384">
    <property type="entry name" value="Homodimeric domain of signal transducing histidine kinase"/>
    <property type="match status" value="1"/>
</dbReference>
<dbReference type="SUPFAM" id="SSF55874">
    <property type="entry name" value="ATPase domain of HSP90 chaperone/DNA topoisomerase II/histidine kinase"/>
    <property type="match status" value="1"/>
</dbReference>
<keyword evidence="9" id="KW-0808">Transferase</keyword>
<dbReference type="PANTHER" id="PTHR45339:SF1">
    <property type="entry name" value="HYBRID SIGNAL TRANSDUCTION HISTIDINE KINASE J"/>
    <property type="match status" value="1"/>
</dbReference>
<dbReference type="InterPro" id="IPR003594">
    <property type="entry name" value="HATPase_dom"/>
</dbReference>
<keyword evidence="6" id="KW-0812">Transmembrane</keyword>
<dbReference type="CDD" id="cd17546">
    <property type="entry name" value="REC_hyHK_CKI1_RcsC-like"/>
    <property type="match status" value="1"/>
</dbReference>
<dbReference type="InterPro" id="IPR036097">
    <property type="entry name" value="HisK_dim/P_sf"/>
</dbReference>
<proteinExistence type="predicted"/>
<dbReference type="SMART" id="SM00388">
    <property type="entry name" value="HisKA"/>
    <property type="match status" value="1"/>
</dbReference>
<evidence type="ECO:0000256" key="1">
    <source>
        <dbReference type="ARBA" id="ARBA00000085"/>
    </source>
</evidence>
<feature type="transmembrane region" description="Helical" evidence="6">
    <location>
        <begin position="182"/>
        <end position="204"/>
    </location>
</feature>
<dbReference type="Gene3D" id="3.40.50.2300">
    <property type="match status" value="1"/>
</dbReference>
<feature type="transmembrane region" description="Helical" evidence="6">
    <location>
        <begin position="12"/>
        <end position="34"/>
    </location>
</feature>
<dbReference type="EC" id="2.7.13.3" evidence="2"/>
<dbReference type="InterPro" id="IPR005467">
    <property type="entry name" value="His_kinase_dom"/>
</dbReference>
<dbReference type="SUPFAM" id="SSF52172">
    <property type="entry name" value="CheY-like"/>
    <property type="match status" value="1"/>
</dbReference>
<evidence type="ECO:0000259" key="8">
    <source>
        <dbReference type="PROSITE" id="PS50110"/>
    </source>
</evidence>
<accession>A0ABY1N701</accession>
<keyword evidence="3 5" id="KW-0597">Phosphoprotein</keyword>
<dbReference type="SMART" id="SM00448">
    <property type="entry name" value="REC"/>
    <property type="match status" value="1"/>
</dbReference>
<dbReference type="PRINTS" id="PR00344">
    <property type="entry name" value="BCTRLSENSOR"/>
</dbReference>
<dbReference type="InterPro" id="IPR011006">
    <property type="entry name" value="CheY-like_superfamily"/>
</dbReference>
<comment type="catalytic activity">
    <reaction evidence="1">
        <text>ATP + protein L-histidine = ADP + protein N-phospho-L-histidine.</text>
        <dbReference type="EC" id="2.7.13.3"/>
    </reaction>
</comment>
<comment type="caution">
    <text evidence="9">The sequence shown here is derived from an EMBL/GenBank/DDBJ whole genome shotgun (WGS) entry which is preliminary data.</text>
</comment>
<dbReference type="Gene3D" id="1.10.287.130">
    <property type="match status" value="1"/>
</dbReference>
<keyword evidence="4" id="KW-0902">Two-component regulatory system</keyword>
<gene>
    <name evidence="9" type="ORF">SAMN06265373_101183</name>
</gene>
<feature type="domain" description="Response regulatory" evidence="8">
    <location>
        <begin position="480"/>
        <end position="598"/>
    </location>
</feature>
<keyword evidence="6" id="KW-1133">Transmembrane helix</keyword>
<keyword evidence="10" id="KW-1185">Reference proteome</keyword>
<dbReference type="InterPro" id="IPR004358">
    <property type="entry name" value="Sig_transdc_His_kin-like_C"/>
</dbReference>
<evidence type="ECO:0000256" key="2">
    <source>
        <dbReference type="ARBA" id="ARBA00012438"/>
    </source>
</evidence>
<evidence type="ECO:0000256" key="4">
    <source>
        <dbReference type="ARBA" id="ARBA00023012"/>
    </source>
</evidence>
<dbReference type="InterPro" id="IPR036890">
    <property type="entry name" value="HATPase_C_sf"/>
</dbReference>
<evidence type="ECO:0000259" key="7">
    <source>
        <dbReference type="PROSITE" id="PS50109"/>
    </source>
</evidence>
<dbReference type="Gene3D" id="3.30.565.10">
    <property type="entry name" value="Histidine kinase-like ATPase, C-terminal domain"/>
    <property type="match status" value="1"/>
</dbReference>
<dbReference type="EMBL" id="FXTY01000001">
    <property type="protein sequence ID" value="SMP01946.1"/>
    <property type="molecule type" value="Genomic_DNA"/>
</dbReference>